<gene>
    <name evidence="2" type="ORF">ACJMK2_016164</name>
</gene>
<keyword evidence="1" id="KW-0732">Signal</keyword>
<proteinExistence type="predicted"/>
<dbReference type="Proteomes" id="UP001634394">
    <property type="component" value="Unassembled WGS sequence"/>
</dbReference>
<accession>A0ABD3UTX4</accession>
<dbReference type="EMBL" id="JBJQND010000015">
    <property type="protein sequence ID" value="KAL3852540.1"/>
    <property type="molecule type" value="Genomic_DNA"/>
</dbReference>
<evidence type="ECO:0000256" key="1">
    <source>
        <dbReference type="SAM" id="SignalP"/>
    </source>
</evidence>
<evidence type="ECO:0000313" key="2">
    <source>
        <dbReference type="EMBL" id="KAL3852540.1"/>
    </source>
</evidence>
<evidence type="ECO:0000313" key="3">
    <source>
        <dbReference type="Proteomes" id="UP001634394"/>
    </source>
</evidence>
<protein>
    <recommendedName>
        <fullName evidence="4">Secreted protein</fullName>
    </recommendedName>
</protein>
<sequence>MYTSLYIFVLSAIIHGHCHCHNSTDDYLKLSNMADIYPELMKVKHNKYICKQILDSEPCMTSCSSRVQNGCIIYRTQEEIKTLIIATLLYGSQHVSCTYKG</sequence>
<keyword evidence="3" id="KW-1185">Reference proteome</keyword>
<name>A0ABD3UTX4_SINWO</name>
<comment type="caution">
    <text evidence="2">The sequence shown here is derived from an EMBL/GenBank/DDBJ whole genome shotgun (WGS) entry which is preliminary data.</text>
</comment>
<evidence type="ECO:0008006" key="4">
    <source>
        <dbReference type="Google" id="ProtNLM"/>
    </source>
</evidence>
<dbReference type="AlphaFoldDB" id="A0ABD3UTX4"/>
<feature type="chain" id="PRO_5044769621" description="Secreted protein" evidence="1">
    <location>
        <begin position="21"/>
        <end position="101"/>
    </location>
</feature>
<feature type="signal peptide" evidence="1">
    <location>
        <begin position="1"/>
        <end position="20"/>
    </location>
</feature>
<organism evidence="2 3">
    <name type="scientific">Sinanodonta woodiana</name>
    <name type="common">Chinese pond mussel</name>
    <name type="synonym">Anodonta woodiana</name>
    <dbReference type="NCBI Taxonomy" id="1069815"/>
    <lineage>
        <taxon>Eukaryota</taxon>
        <taxon>Metazoa</taxon>
        <taxon>Spiralia</taxon>
        <taxon>Lophotrochozoa</taxon>
        <taxon>Mollusca</taxon>
        <taxon>Bivalvia</taxon>
        <taxon>Autobranchia</taxon>
        <taxon>Heteroconchia</taxon>
        <taxon>Palaeoheterodonta</taxon>
        <taxon>Unionida</taxon>
        <taxon>Unionoidea</taxon>
        <taxon>Unionidae</taxon>
        <taxon>Unioninae</taxon>
        <taxon>Sinanodonta</taxon>
    </lineage>
</organism>
<reference evidence="2 3" key="1">
    <citation type="submission" date="2024-11" db="EMBL/GenBank/DDBJ databases">
        <title>Chromosome-level genome assembly of the freshwater bivalve Anodonta woodiana.</title>
        <authorList>
            <person name="Chen X."/>
        </authorList>
    </citation>
    <scope>NUCLEOTIDE SEQUENCE [LARGE SCALE GENOMIC DNA]</scope>
    <source>
        <strain evidence="2">MN2024</strain>
        <tissue evidence="2">Gills</tissue>
    </source>
</reference>